<accession>A0A068T399</accession>
<dbReference type="HOGENOM" id="CLU_2118452_0_0_5"/>
<dbReference type="KEGG" id="ngl:RG1141_CH01410"/>
<name>A0A068T399_NEOGA</name>
<organism evidence="1 2">
    <name type="scientific">Neorhizobium galegae bv. officinalis bv. officinalis str. HAMBI 1141</name>
    <dbReference type="NCBI Taxonomy" id="1028801"/>
    <lineage>
        <taxon>Bacteria</taxon>
        <taxon>Pseudomonadati</taxon>
        <taxon>Pseudomonadota</taxon>
        <taxon>Alphaproteobacteria</taxon>
        <taxon>Hyphomicrobiales</taxon>
        <taxon>Rhizobiaceae</taxon>
        <taxon>Rhizobium/Agrobacterium group</taxon>
        <taxon>Neorhizobium</taxon>
    </lineage>
</organism>
<protein>
    <submittedName>
        <fullName evidence="1">Uncharacterized protein</fullName>
    </submittedName>
</protein>
<dbReference type="Proteomes" id="UP000028186">
    <property type="component" value="Chromosome I"/>
</dbReference>
<dbReference type="PATRIC" id="fig|1028801.3.peg.138"/>
<dbReference type="EMBL" id="HG938355">
    <property type="protein sequence ID" value="CDN52506.1"/>
    <property type="molecule type" value="Genomic_DNA"/>
</dbReference>
<evidence type="ECO:0000313" key="2">
    <source>
        <dbReference type="Proteomes" id="UP000028186"/>
    </source>
</evidence>
<dbReference type="eggNOG" id="ENOG50310CN">
    <property type="taxonomic scope" value="Bacteria"/>
</dbReference>
<dbReference type="RefSeq" id="WP_038539491.1">
    <property type="nucleotide sequence ID" value="NZ_HG938355.1"/>
</dbReference>
<dbReference type="AlphaFoldDB" id="A0A068T399"/>
<proteinExistence type="predicted"/>
<reference evidence="2" key="1">
    <citation type="journal article" date="2014" name="BMC Genomics">
        <title>Genome sequencing of two Neorhizobium galegae strains reveals a noeT gene responsible for the unusual acetylation of the nodulation factors.</title>
        <authorList>
            <person name="Osterman J."/>
            <person name="Marsh J."/>
            <person name="Laine P.K."/>
            <person name="Zeng Z."/>
            <person name="Alatalo E."/>
            <person name="Sullivan J.T."/>
            <person name="Young J.P."/>
            <person name="Thomas-Oates J."/>
            <person name="Paulin L."/>
            <person name="Lindstrom K."/>
        </authorList>
    </citation>
    <scope>NUCLEOTIDE SEQUENCE [LARGE SCALE GENOMIC DNA]</scope>
    <source>
        <strain evidence="2">HAMBI 1141</strain>
    </source>
</reference>
<sequence length="114" mass="12745">MKIRDAKTLLTMLESGKVNEDLSAQLTSTIKALLDMSRDNPRGSFKSRVSLHLDLLVEDGGEMVEINPKIPAPKLPELKRRTTVYFTTEDGGLSTEHPQQMDMIGGPREIVHTR</sequence>
<evidence type="ECO:0000313" key="1">
    <source>
        <dbReference type="EMBL" id="CDN52506.1"/>
    </source>
</evidence>
<gene>
    <name evidence="1" type="ORF">RG1141_CH01410</name>
</gene>